<dbReference type="InterPro" id="IPR011051">
    <property type="entry name" value="RmlC_Cupin_sf"/>
</dbReference>
<dbReference type="InterPro" id="IPR025499">
    <property type="entry name" value="KdgF"/>
</dbReference>
<dbReference type="Pfam" id="PF07883">
    <property type="entry name" value="Cupin_2"/>
    <property type="match status" value="1"/>
</dbReference>
<dbReference type="CDD" id="cd02238">
    <property type="entry name" value="cupin_KdgF"/>
    <property type="match status" value="1"/>
</dbReference>
<dbReference type="InterPro" id="IPR052535">
    <property type="entry name" value="Bacilysin_H2HPP_isomerase"/>
</dbReference>
<dbReference type="InterPro" id="IPR014710">
    <property type="entry name" value="RmlC-like_jellyroll"/>
</dbReference>
<proteinExistence type="predicted"/>
<evidence type="ECO:0000313" key="2">
    <source>
        <dbReference type="EMBL" id="GAA4381467.1"/>
    </source>
</evidence>
<dbReference type="SUPFAM" id="SSF51182">
    <property type="entry name" value="RmlC-like cupins"/>
    <property type="match status" value="1"/>
</dbReference>
<protein>
    <submittedName>
        <fullName evidence="2">Cupin domain-containing protein</fullName>
    </submittedName>
</protein>
<dbReference type="PIRSF" id="PIRSF029883">
    <property type="entry name" value="KdgF"/>
    <property type="match status" value="1"/>
</dbReference>
<evidence type="ECO:0000313" key="3">
    <source>
        <dbReference type="Proteomes" id="UP001500454"/>
    </source>
</evidence>
<dbReference type="PANTHER" id="PTHR40112:SF1">
    <property type="entry name" value="H2HPP ISOMERASE"/>
    <property type="match status" value="1"/>
</dbReference>
<dbReference type="InterPro" id="IPR013096">
    <property type="entry name" value="Cupin_2"/>
</dbReference>
<dbReference type="EMBL" id="BAABHA010000004">
    <property type="protein sequence ID" value="GAA4381467.1"/>
    <property type="molecule type" value="Genomic_DNA"/>
</dbReference>
<comment type="caution">
    <text evidence="2">The sequence shown here is derived from an EMBL/GenBank/DDBJ whole genome shotgun (WGS) entry which is preliminary data.</text>
</comment>
<accession>A0ABP8IZ50</accession>
<name>A0ABP8IZ50_9BACT</name>
<dbReference type="RefSeq" id="WP_345223947.1">
    <property type="nucleotide sequence ID" value="NZ_BAABHA010000004.1"/>
</dbReference>
<reference evidence="3" key="1">
    <citation type="journal article" date="2019" name="Int. J. Syst. Evol. Microbiol.">
        <title>The Global Catalogue of Microorganisms (GCM) 10K type strain sequencing project: providing services to taxonomists for standard genome sequencing and annotation.</title>
        <authorList>
            <consortium name="The Broad Institute Genomics Platform"/>
            <consortium name="The Broad Institute Genome Sequencing Center for Infectious Disease"/>
            <person name="Wu L."/>
            <person name="Ma J."/>
        </authorList>
    </citation>
    <scope>NUCLEOTIDE SEQUENCE [LARGE SCALE GENOMIC DNA]</scope>
    <source>
        <strain evidence="3">JCM 17924</strain>
    </source>
</reference>
<sequence length="116" mass="12617">MPDSATQLFVPSADVRWVEVGEGVKRQVLAYGPELMLVKVAFETGGIGAEHQHPHTQISYVESGEFAYTIAGETRVLRTGDSCFVPGHTLHGVTCLQAGVLLDAFNPMREDFVKEA</sequence>
<dbReference type="PANTHER" id="PTHR40112">
    <property type="entry name" value="H2HPP ISOMERASE"/>
    <property type="match status" value="1"/>
</dbReference>
<dbReference type="Proteomes" id="UP001500454">
    <property type="component" value="Unassembled WGS sequence"/>
</dbReference>
<evidence type="ECO:0000259" key="1">
    <source>
        <dbReference type="Pfam" id="PF07883"/>
    </source>
</evidence>
<organism evidence="2 3">
    <name type="scientific">Hymenobacter koreensis</name>
    <dbReference type="NCBI Taxonomy" id="1084523"/>
    <lineage>
        <taxon>Bacteria</taxon>
        <taxon>Pseudomonadati</taxon>
        <taxon>Bacteroidota</taxon>
        <taxon>Cytophagia</taxon>
        <taxon>Cytophagales</taxon>
        <taxon>Hymenobacteraceae</taxon>
        <taxon>Hymenobacter</taxon>
    </lineage>
</organism>
<keyword evidence="3" id="KW-1185">Reference proteome</keyword>
<feature type="domain" description="Cupin type-2" evidence="1">
    <location>
        <begin position="40"/>
        <end position="95"/>
    </location>
</feature>
<dbReference type="Gene3D" id="2.60.120.10">
    <property type="entry name" value="Jelly Rolls"/>
    <property type="match status" value="1"/>
</dbReference>
<gene>
    <name evidence="2" type="ORF">GCM10023186_20940</name>
</gene>